<reference evidence="5 6" key="1">
    <citation type="journal article" date="2011" name="Stand. Genomic Sci.">
        <title>Complete genome sequence of Nitratifractor salsuginis type strain (E9I37-1).</title>
        <authorList>
            <person name="Anderson I."/>
            <person name="Sikorski J."/>
            <person name="Zeytun A."/>
            <person name="Nolan M."/>
            <person name="Lapidus A."/>
            <person name="Lucas S."/>
            <person name="Hammon N."/>
            <person name="Deshpande S."/>
            <person name="Cheng J.F."/>
            <person name="Tapia R."/>
            <person name="Han C."/>
            <person name="Goodwin L."/>
            <person name="Pitluck S."/>
            <person name="Liolios K."/>
            <person name="Pagani I."/>
            <person name="Ivanova N."/>
            <person name="Huntemann M."/>
            <person name="Mavromatis K."/>
            <person name="Ovchinikova G."/>
            <person name="Pati A."/>
            <person name="Chen A."/>
            <person name="Palaniappan K."/>
            <person name="Land M."/>
            <person name="Hauser L."/>
            <person name="Brambilla E.M."/>
            <person name="Ngatchou-Djao O.D."/>
            <person name="Rohde M."/>
            <person name="Tindall B.J."/>
            <person name="Goker M."/>
            <person name="Detter J.C."/>
            <person name="Woyke T."/>
            <person name="Bristow J."/>
            <person name="Eisen J.A."/>
            <person name="Markowitz V."/>
            <person name="Hugenholtz P."/>
            <person name="Klenk H.P."/>
            <person name="Kyrpides N.C."/>
        </authorList>
    </citation>
    <scope>NUCLEOTIDE SEQUENCE [LARGE SCALE GENOMIC DNA]</scope>
    <source>
        <strain evidence="6">DSM 16511 / JCM 12458 / E9I37-1</strain>
    </source>
</reference>
<name>E6X0S9_NITSE</name>
<dbReference type="EMBL" id="CP002452">
    <property type="protein sequence ID" value="ADV45799.1"/>
    <property type="molecule type" value="Genomic_DNA"/>
</dbReference>
<dbReference type="RefSeq" id="WP_013553495.1">
    <property type="nucleotide sequence ID" value="NC_014935.1"/>
</dbReference>
<dbReference type="HOGENOM" id="CLU_105437_0_0_7"/>
<dbReference type="Proteomes" id="UP000008633">
    <property type="component" value="Chromosome"/>
</dbReference>
<accession>E6X0S9</accession>
<gene>
    <name evidence="5" type="ordered locus">Nitsa_0529</name>
</gene>
<dbReference type="AlphaFoldDB" id="E6X0S9"/>
<dbReference type="PANTHER" id="PTHR43464">
    <property type="entry name" value="METHYLTRANSFERASE"/>
    <property type="match status" value="1"/>
</dbReference>
<dbReference type="InterPro" id="IPR029063">
    <property type="entry name" value="SAM-dependent_MTases_sf"/>
</dbReference>
<feature type="domain" description="Methyltransferase" evidence="4">
    <location>
        <begin position="46"/>
        <end position="133"/>
    </location>
</feature>
<dbReference type="InterPro" id="IPR041698">
    <property type="entry name" value="Methyltransf_25"/>
</dbReference>
<dbReference type="SUPFAM" id="SSF53335">
    <property type="entry name" value="S-adenosyl-L-methionine-dependent methyltransferases"/>
    <property type="match status" value="1"/>
</dbReference>
<keyword evidence="2" id="KW-0808">Transferase</keyword>
<protein>
    <submittedName>
        <fullName evidence="5">Methyltransferase type 12</fullName>
    </submittedName>
</protein>
<evidence type="ECO:0000259" key="4">
    <source>
        <dbReference type="Pfam" id="PF13649"/>
    </source>
</evidence>
<dbReference type="GO" id="GO:0008168">
    <property type="term" value="F:methyltransferase activity"/>
    <property type="evidence" value="ECO:0007669"/>
    <property type="project" value="UniProtKB-KW"/>
</dbReference>
<dbReference type="eggNOG" id="COG0500">
    <property type="taxonomic scope" value="Bacteria"/>
</dbReference>
<keyword evidence="6" id="KW-1185">Reference proteome</keyword>
<evidence type="ECO:0000256" key="3">
    <source>
        <dbReference type="ARBA" id="ARBA00022691"/>
    </source>
</evidence>
<evidence type="ECO:0000313" key="6">
    <source>
        <dbReference type="Proteomes" id="UP000008633"/>
    </source>
</evidence>
<sequence>MTEPNPSEALDLYAKVEDLLGVKEAAPRLYAHYLLALQSLEFGSLLDVGCGSGDFLKAMQGAFPEAEFSGIDLSPEMVRRARKQGVEAHCSDLCELPGRYDVITCVFDMLNYLSDEELVPFLHCLKERLNPNGVLLCDLNTLYGFEEVAVGAFVAEDEGRFVAIESEFEAGIYRADFTLFEKEGACWRKSEGTIRQYYRSPEKIAEVLGAEILLRDPVSLYTETPDKLFLAFAPRP</sequence>
<dbReference type="STRING" id="749222.Nitsa_0529"/>
<dbReference type="CDD" id="cd02440">
    <property type="entry name" value="AdoMet_MTases"/>
    <property type="match status" value="1"/>
</dbReference>
<dbReference type="KEGG" id="nsa:Nitsa_0529"/>
<proteinExistence type="predicted"/>
<dbReference type="Pfam" id="PF13649">
    <property type="entry name" value="Methyltransf_25"/>
    <property type="match status" value="1"/>
</dbReference>
<evidence type="ECO:0000256" key="1">
    <source>
        <dbReference type="ARBA" id="ARBA00022603"/>
    </source>
</evidence>
<evidence type="ECO:0000313" key="5">
    <source>
        <dbReference type="EMBL" id="ADV45799.1"/>
    </source>
</evidence>
<evidence type="ECO:0000256" key="2">
    <source>
        <dbReference type="ARBA" id="ARBA00022679"/>
    </source>
</evidence>
<dbReference type="PANTHER" id="PTHR43464:SF19">
    <property type="entry name" value="UBIQUINONE BIOSYNTHESIS O-METHYLTRANSFERASE, MITOCHONDRIAL"/>
    <property type="match status" value="1"/>
</dbReference>
<reference evidence="6" key="2">
    <citation type="submission" date="2011-01" db="EMBL/GenBank/DDBJ databases">
        <title>The complete genome of Nitratifractor salsuginis DSM 16511.</title>
        <authorList>
            <consortium name="US DOE Joint Genome Institute (JGI-PGF)"/>
            <person name="Lucas S."/>
            <person name="Copeland A."/>
            <person name="Lapidus A."/>
            <person name="Bruce D."/>
            <person name="Goodwin L."/>
            <person name="Pitluck S."/>
            <person name="Kyrpides N."/>
            <person name="Mavromatis K."/>
            <person name="Ivanova N."/>
            <person name="Mikhailova N."/>
            <person name="Zeytun A."/>
            <person name="Detter J.C."/>
            <person name="Tapia R."/>
            <person name="Han C."/>
            <person name="Land M."/>
            <person name="Hauser L."/>
            <person name="Markowitz V."/>
            <person name="Cheng J.-F."/>
            <person name="Hugenholtz P."/>
            <person name="Woyke T."/>
            <person name="Wu D."/>
            <person name="Tindall B."/>
            <person name="Schuetze A."/>
            <person name="Brambilla E."/>
            <person name="Klenk H.-P."/>
            <person name="Eisen J.A."/>
        </authorList>
    </citation>
    <scope>NUCLEOTIDE SEQUENCE [LARGE SCALE GENOMIC DNA]</scope>
    <source>
        <strain evidence="6">DSM 16511 / JCM 12458 / E9I37-1</strain>
    </source>
</reference>
<dbReference type="OrthoDB" id="9781225at2"/>
<dbReference type="Gene3D" id="2.20.25.110">
    <property type="entry name" value="S-adenosyl-L-methionine-dependent methyltransferases"/>
    <property type="match status" value="1"/>
</dbReference>
<keyword evidence="1 5" id="KW-0489">Methyltransferase</keyword>
<keyword evidence="3" id="KW-0949">S-adenosyl-L-methionine</keyword>
<dbReference type="GO" id="GO:0032259">
    <property type="term" value="P:methylation"/>
    <property type="evidence" value="ECO:0007669"/>
    <property type="project" value="UniProtKB-KW"/>
</dbReference>
<dbReference type="Gene3D" id="3.40.50.150">
    <property type="entry name" value="Vaccinia Virus protein VP39"/>
    <property type="match status" value="1"/>
</dbReference>
<organism evidence="5 6">
    <name type="scientific">Nitratifractor salsuginis (strain DSM 16511 / JCM 12458 / E9I37-1)</name>
    <dbReference type="NCBI Taxonomy" id="749222"/>
    <lineage>
        <taxon>Bacteria</taxon>
        <taxon>Pseudomonadati</taxon>
        <taxon>Campylobacterota</taxon>
        <taxon>Epsilonproteobacteria</taxon>
        <taxon>Campylobacterales</taxon>
        <taxon>Sulfurovaceae</taxon>
        <taxon>Nitratifractor</taxon>
    </lineage>
</organism>